<dbReference type="RefSeq" id="WP_255855303.1">
    <property type="nucleotide sequence ID" value="NZ_CP073347.1"/>
</dbReference>
<dbReference type="InterPro" id="IPR011083">
    <property type="entry name" value="Phage_tail_collar_dom"/>
</dbReference>
<dbReference type="SUPFAM" id="SSF88874">
    <property type="entry name" value="Receptor-binding domain of short tail fibre protein gp12"/>
    <property type="match status" value="1"/>
</dbReference>
<dbReference type="Proteomes" id="UP001058461">
    <property type="component" value="Chromosome"/>
</dbReference>
<feature type="region of interest" description="Disordered" evidence="1">
    <location>
        <begin position="111"/>
        <end position="135"/>
    </location>
</feature>
<protein>
    <submittedName>
        <fullName evidence="3">Phage tail protein</fullName>
    </submittedName>
</protein>
<keyword evidence="4" id="KW-1185">Reference proteome</keyword>
<feature type="domain" description="Phage tail collar" evidence="2">
    <location>
        <begin position="7"/>
        <end position="63"/>
    </location>
</feature>
<dbReference type="Gene3D" id="3.90.1340.10">
    <property type="entry name" value="Phage tail collar domain"/>
    <property type="match status" value="1"/>
</dbReference>
<feature type="compositionally biased region" description="Polar residues" evidence="1">
    <location>
        <begin position="111"/>
        <end position="132"/>
    </location>
</feature>
<reference evidence="3" key="1">
    <citation type="submission" date="2021-04" db="EMBL/GenBank/DDBJ databases">
        <title>Oceanospirillales bacteria with DddD are important DMSP degraders in coastal seawater.</title>
        <authorList>
            <person name="Liu J."/>
        </authorList>
    </citation>
    <scope>NUCLEOTIDE SEQUENCE</scope>
    <source>
        <strain evidence="3">D13-1</strain>
    </source>
</reference>
<sequence>MSEPFIGEIRQVGFDFPPRGWAFCDGQLLAIAQYSSLFSLLGTKYGGDGRTTFGLPDLRGRSPVGIHQGPGLSAIRIGEKGGTESVTLTQAQMPSHAHNAEASIAIPANSTSTDTNPAPATNSVLGPASNSGRPGALYSNEAPNTTLAAFNNPVTVNPAGGSQPVETRNPFLGMNFVIALQGIYPSRS</sequence>
<proteinExistence type="predicted"/>
<dbReference type="EMBL" id="CP073347">
    <property type="protein sequence ID" value="UTW13138.1"/>
    <property type="molecule type" value="Genomic_DNA"/>
</dbReference>
<dbReference type="InterPro" id="IPR037053">
    <property type="entry name" value="Phage_tail_collar_dom_sf"/>
</dbReference>
<name>A0ABY5HL71_9GAMM</name>
<accession>A0ABY5HL71</accession>
<evidence type="ECO:0000256" key="1">
    <source>
        <dbReference type="SAM" id="MobiDB-lite"/>
    </source>
</evidence>
<gene>
    <name evidence="3" type="ORF">KDW95_05605</name>
</gene>
<organism evidence="3 4">
    <name type="scientific">Marinobacterium rhizophilum</name>
    <dbReference type="NCBI Taxonomy" id="420402"/>
    <lineage>
        <taxon>Bacteria</taxon>
        <taxon>Pseudomonadati</taxon>
        <taxon>Pseudomonadota</taxon>
        <taxon>Gammaproteobacteria</taxon>
        <taxon>Oceanospirillales</taxon>
        <taxon>Oceanospirillaceae</taxon>
        <taxon>Marinobacterium</taxon>
    </lineage>
</organism>
<dbReference type="Pfam" id="PF07484">
    <property type="entry name" value="Collar"/>
    <property type="match status" value="1"/>
</dbReference>
<evidence type="ECO:0000313" key="4">
    <source>
        <dbReference type="Proteomes" id="UP001058461"/>
    </source>
</evidence>
<evidence type="ECO:0000259" key="2">
    <source>
        <dbReference type="Pfam" id="PF07484"/>
    </source>
</evidence>
<evidence type="ECO:0000313" key="3">
    <source>
        <dbReference type="EMBL" id="UTW13138.1"/>
    </source>
</evidence>